<feature type="signal peptide" evidence="2">
    <location>
        <begin position="1"/>
        <end position="15"/>
    </location>
</feature>
<reference evidence="5" key="2">
    <citation type="submission" date="2019-09" db="UniProtKB">
        <authorList>
            <consortium name="WormBaseParasite"/>
        </authorList>
    </citation>
    <scope>IDENTIFICATION</scope>
</reference>
<proteinExistence type="predicted"/>
<feature type="chain" id="PRO_5044551552" evidence="2">
    <location>
        <begin position="16"/>
        <end position="75"/>
    </location>
</feature>
<dbReference type="AlphaFoldDB" id="A0A183FPV6"/>
<dbReference type="EMBL" id="UZAH01026514">
    <property type="protein sequence ID" value="VDO81821.1"/>
    <property type="molecule type" value="Genomic_DNA"/>
</dbReference>
<gene>
    <name evidence="3" type="ORF">HPBE_LOCUS9692</name>
</gene>
<accession>A0A183FPV6</accession>
<evidence type="ECO:0000313" key="3">
    <source>
        <dbReference type="EMBL" id="VDO81821.1"/>
    </source>
</evidence>
<feature type="compositionally biased region" description="Basic and acidic residues" evidence="1">
    <location>
        <begin position="61"/>
        <end position="75"/>
    </location>
</feature>
<evidence type="ECO:0000313" key="4">
    <source>
        <dbReference type="Proteomes" id="UP000050761"/>
    </source>
</evidence>
<keyword evidence="2" id="KW-0732">Signal</keyword>
<evidence type="ECO:0000256" key="2">
    <source>
        <dbReference type="SAM" id="SignalP"/>
    </source>
</evidence>
<evidence type="ECO:0000256" key="1">
    <source>
        <dbReference type="SAM" id="MobiDB-lite"/>
    </source>
</evidence>
<evidence type="ECO:0000313" key="5">
    <source>
        <dbReference type="WBParaSite" id="HPBE_0000969101-mRNA-1"/>
    </source>
</evidence>
<keyword evidence="4" id="KW-1185">Reference proteome</keyword>
<name>A0A183FPV6_HELPZ</name>
<dbReference type="WBParaSite" id="HPBE_0000969101-mRNA-1">
    <property type="protein sequence ID" value="HPBE_0000969101-mRNA-1"/>
    <property type="gene ID" value="HPBE_0000969101"/>
</dbReference>
<protein>
    <submittedName>
        <fullName evidence="5">Secreted protein</fullName>
    </submittedName>
</protein>
<organism evidence="4 5">
    <name type="scientific">Heligmosomoides polygyrus</name>
    <name type="common">Parasitic roundworm</name>
    <dbReference type="NCBI Taxonomy" id="6339"/>
    <lineage>
        <taxon>Eukaryota</taxon>
        <taxon>Metazoa</taxon>
        <taxon>Ecdysozoa</taxon>
        <taxon>Nematoda</taxon>
        <taxon>Chromadorea</taxon>
        <taxon>Rhabditida</taxon>
        <taxon>Rhabditina</taxon>
        <taxon>Rhabditomorpha</taxon>
        <taxon>Strongyloidea</taxon>
        <taxon>Heligmosomidae</taxon>
        <taxon>Heligmosomoides</taxon>
    </lineage>
</organism>
<accession>A0A3P7Y439</accession>
<reference evidence="3 4" key="1">
    <citation type="submission" date="2018-11" db="EMBL/GenBank/DDBJ databases">
        <authorList>
            <consortium name="Pathogen Informatics"/>
        </authorList>
    </citation>
    <scope>NUCLEOTIDE SEQUENCE [LARGE SCALE GENOMIC DNA]</scope>
</reference>
<feature type="region of interest" description="Disordered" evidence="1">
    <location>
        <begin position="54"/>
        <end position="75"/>
    </location>
</feature>
<sequence>MTVVVLSEVVTVLMAGETLIAKPPSRPPATATIKGLQALLIAAMKRAVAVQGCCGSSEEATGDKKSEGEKRQKES</sequence>
<dbReference type="Proteomes" id="UP000050761">
    <property type="component" value="Unassembled WGS sequence"/>
</dbReference>